<protein>
    <submittedName>
        <fullName evidence="1">Uncharacterized protein</fullName>
    </submittedName>
</protein>
<accession>A0ACC1NNG0</accession>
<reference evidence="1" key="1">
    <citation type="submission" date="2022-08" db="EMBL/GenBank/DDBJ databases">
        <title>Genome Sequence of Lecanicillium fungicola.</title>
        <authorList>
            <person name="Buettner E."/>
        </authorList>
    </citation>
    <scope>NUCLEOTIDE SEQUENCE</scope>
    <source>
        <strain evidence="1">Babe33</strain>
    </source>
</reference>
<evidence type="ECO:0000313" key="2">
    <source>
        <dbReference type="Proteomes" id="UP001143910"/>
    </source>
</evidence>
<keyword evidence="2" id="KW-1185">Reference proteome</keyword>
<evidence type="ECO:0000313" key="1">
    <source>
        <dbReference type="EMBL" id="KAJ2980609.1"/>
    </source>
</evidence>
<dbReference type="EMBL" id="JANJQO010000186">
    <property type="protein sequence ID" value="KAJ2980609.1"/>
    <property type="molecule type" value="Genomic_DNA"/>
</dbReference>
<organism evidence="1 2">
    <name type="scientific">Zarea fungicola</name>
    <dbReference type="NCBI Taxonomy" id="93591"/>
    <lineage>
        <taxon>Eukaryota</taxon>
        <taxon>Fungi</taxon>
        <taxon>Dikarya</taxon>
        <taxon>Ascomycota</taxon>
        <taxon>Pezizomycotina</taxon>
        <taxon>Sordariomycetes</taxon>
        <taxon>Hypocreomycetidae</taxon>
        <taxon>Hypocreales</taxon>
        <taxon>Cordycipitaceae</taxon>
        <taxon>Zarea</taxon>
    </lineage>
</organism>
<comment type="caution">
    <text evidence="1">The sequence shown here is derived from an EMBL/GenBank/DDBJ whole genome shotgun (WGS) entry which is preliminary data.</text>
</comment>
<name>A0ACC1NNG0_9HYPO</name>
<sequence length="859" mass="96882">MLDSNSDKAVRTTTAGVLDEKHEVHEDYHLAQTETQAQETMKDLNVTDDDLLEAKELAASYSLEDVKRLMTHVHAVHKRDPNFPITVIHKIEEFLTDEDIFNNPEKHEHIIAEMKIEAALLTNNSPYAEVRAVVDNKDDPNMPASTIRSWTIGILFCAIVAFINGFFEPRYPALFVAGQVPQLLSYPVGVALAKIMPDAGFTLFGVRHSLNPGPFNKKEHMLITIMCSAYNSSPYTNWIVWIQYLPQYFDQHWALNFGYQLCIALSTGFIGYGFAGITRRFIVYPTHCIWPSSLVTIALNTAFHTGEENHPVEGPGKRMWSFSRIRFFMYAFGAMFVYYWFPNTIFGALGTFSWLAWINPNSETLVSVTSFTKGLGLNPIPTFDWNYVVSLIDPLYMPAFTTFNFVGGAFCTMFVVIGIYWTNAYNSAHIPINSNLPWDRFGKRYNVTRVLDDRGFLDLNKYNEYSKPYLSAGNITAYTFFFAVYTAAITHAILSHRHEIYLGFRGAFKNIFKSNKTAIEEAEQSDVHMRHMRKYKEVPEWWYLIILVLATALGMFSVAYWPTGTSPAVVIYGMLMCAVFVIPIGIIYAMTGTQVTLNVLAEFIGGCFTNGNAVGMCFFKTYGYLTCAQALNLAQDLKLGHYVKIPPRIMFWAQMVPTFVSTFVFVGLLQYQIHIDKICTADAPFKFLCPHENTFFTAAVTWGTVGPQRQFGAGSPYATTLIGFPLGIAIVLIFWGLGKWFPRSSFLRNTHPVLLISGGLYWAPYSMSFIWPAAPVAWFSWMYIRKRHLAFWSKYNYVLSAAFSAGMAISGIIQFFGLGIVDVGIDWWGNNVLGQGCEHAGCPRLKLAKGEAFAPKPGA</sequence>
<proteinExistence type="predicted"/>
<dbReference type="Proteomes" id="UP001143910">
    <property type="component" value="Unassembled WGS sequence"/>
</dbReference>
<gene>
    <name evidence="1" type="ORF">NQ176_g2542</name>
</gene>